<dbReference type="InterPro" id="IPR050679">
    <property type="entry name" value="Bact_HTH_transcr_reg"/>
</dbReference>
<evidence type="ECO:0000313" key="6">
    <source>
        <dbReference type="EMBL" id="TCL56372.1"/>
    </source>
</evidence>
<dbReference type="InterPro" id="IPR036388">
    <property type="entry name" value="WH-like_DNA-bd_sf"/>
</dbReference>
<dbReference type="Pfam" id="PF07702">
    <property type="entry name" value="UTRA"/>
    <property type="match status" value="1"/>
</dbReference>
<evidence type="ECO:0000256" key="3">
    <source>
        <dbReference type="ARBA" id="ARBA00023163"/>
    </source>
</evidence>
<keyword evidence="3" id="KW-0804">Transcription</keyword>
<dbReference type="InterPro" id="IPR000524">
    <property type="entry name" value="Tscrpt_reg_HTH_GntR"/>
</dbReference>
<evidence type="ECO:0000313" key="8">
    <source>
        <dbReference type="Proteomes" id="UP001529380"/>
    </source>
</evidence>
<dbReference type="GO" id="GO:0003700">
    <property type="term" value="F:DNA-binding transcription factor activity"/>
    <property type="evidence" value="ECO:0007669"/>
    <property type="project" value="InterPro"/>
</dbReference>
<dbReference type="PANTHER" id="PTHR44846">
    <property type="entry name" value="MANNOSYL-D-GLYCERATE TRANSPORT/METABOLISM SYSTEM REPRESSOR MNGR-RELATED"/>
    <property type="match status" value="1"/>
</dbReference>
<dbReference type="AlphaFoldDB" id="A0A4V2QBH6"/>
<dbReference type="PRINTS" id="PR00035">
    <property type="entry name" value="HTHGNTR"/>
</dbReference>
<dbReference type="SMART" id="SM00345">
    <property type="entry name" value="HTH_GNTR"/>
    <property type="match status" value="1"/>
</dbReference>
<keyword evidence="8" id="KW-1185">Reference proteome</keyword>
<dbReference type="RefSeq" id="WP_058965539.1">
    <property type="nucleotide sequence ID" value="NZ_CABKVM010000018.1"/>
</dbReference>
<evidence type="ECO:0000313" key="7">
    <source>
        <dbReference type="Proteomes" id="UP000295184"/>
    </source>
</evidence>
<reference evidence="6 7" key="1">
    <citation type="submission" date="2019-03" db="EMBL/GenBank/DDBJ databases">
        <title>Genomic Encyclopedia of Type Strains, Phase IV (KMG-IV): sequencing the most valuable type-strain genomes for metagenomic binning, comparative biology and taxonomic classification.</title>
        <authorList>
            <person name="Goeker M."/>
        </authorList>
    </citation>
    <scope>NUCLEOTIDE SEQUENCE [LARGE SCALE GENOMIC DNA]</scope>
    <source>
        <strain evidence="6 7">DSM 100451</strain>
    </source>
</reference>
<keyword evidence="1" id="KW-0805">Transcription regulation</keyword>
<proteinExistence type="predicted"/>
<dbReference type="Proteomes" id="UP001529380">
    <property type="component" value="Unassembled WGS sequence"/>
</dbReference>
<dbReference type="Proteomes" id="UP000295184">
    <property type="component" value="Unassembled WGS sequence"/>
</dbReference>
<keyword evidence="2" id="KW-0238">DNA-binding</keyword>
<evidence type="ECO:0000313" key="5">
    <source>
        <dbReference type="EMBL" id="MDM8202300.1"/>
    </source>
</evidence>
<feature type="domain" description="HTH gntR-type" evidence="4">
    <location>
        <begin position="7"/>
        <end position="75"/>
    </location>
</feature>
<dbReference type="PROSITE" id="PS50949">
    <property type="entry name" value="HTH_GNTR"/>
    <property type="match status" value="1"/>
</dbReference>
<evidence type="ECO:0000256" key="2">
    <source>
        <dbReference type="ARBA" id="ARBA00023125"/>
    </source>
</evidence>
<dbReference type="EMBL" id="JAUDCL010000033">
    <property type="protein sequence ID" value="MDM8202300.1"/>
    <property type="molecule type" value="Genomic_DNA"/>
</dbReference>
<dbReference type="Gene3D" id="3.40.1410.10">
    <property type="entry name" value="Chorismate lyase-like"/>
    <property type="match status" value="1"/>
</dbReference>
<name>A0A4V2QBH6_9FIRM</name>
<dbReference type="SUPFAM" id="SSF64288">
    <property type="entry name" value="Chorismate lyase-like"/>
    <property type="match status" value="1"/>
</dbReference>
<evidence type="ECO:0000259" key="4">
    <source>
        <dbReference type="PROSITE" id="PS50949"/>
    </source>
</evidence>
<dbReference type="InterPro" id="IPR011663">
    <property type="entry name" value="UTRA"/>
</dbReference>
<dbReference type="STRING" id="1650663.GCA_001486665_02549"/>
<dbReference type="SMART" id="SM00866">
    <property type="entry name" value="UTRA"/>
    <property type="match status" value="1"/>
</dbReference>
<dbReference type="GO" id="GO:0045892">
    <property type="term" value="P:negative regulation of DNA-templated transcription"/>
    <property type="evidence" value="ECO:0007669"/>
    <property type="project" value="TreeGrafter"/>
</dbReference>
<dbReference type="PANTHER" id="PTHR44846:SF1">
    <property type="entry name" value="MANNOSYL-D-GLYCERATE TRANSPORT_METABOLISM SYSTEM REPRESSOR MNGR-RELATED"/>
    <property type="match status" value="1"/>
</dbReference>
<dbReference type="GO" id="GO:0003677">
    <property type="term" value="F:DNA binding"/>
    <property type="evidence" value="ECO:0007669"/>
    <property type="project" value="UniProtKB-KW"/>
</dbReference>
<reference evidence="5" key="3">
    <citation type="submission" date="2023-06" db="EMBL/GenBank/DDBJ databases">
        <authorList>
            <person name="Zeman M."/>
            <person name="Kubasova T."/>
            <person name="Jahodarova E."/>
            <person name="Nykrynova M."/>
            <person name="Rychlik I."/>
        </authorList>
    </citation>
    <scope>NUCLEOTIDE SEQUENCE</scope>
    <source>
        <strain evidence="5">ET340</strain>
    </source>
</reference>
<accession>A0A4V2QBH6</accession>
<organism evidence="6 7">
    <name type="scientific">Allofournierella massiliensis</name>
    <dbReference type="NCBI Taxonomy" id="1650663"/>
    <lineage>
        <taxon>Bacteria</taxon>
        <taxon>Bacillati</taxon>
        <taxon>Bacillota</taxon>
        <taxon>Clostridia</taxon>
        <taxon>Eubacteriales</taxon>
        <taxon>Oscillospiraceae</taxon>
        <taxon>Allofournierella</taxon>
    </lineage>
</organism>
<dbReference type="SUPFAM" id="SSF46785">
    <property type="entry name" value="Winged helix' DNA-binding domain"/>
    <property type="match status" value="1"/>
</dbReference>
<dbReference type="OrthoDB" id="457376at2"/>
<comment type="caution">
    <text evidence="6">The sequence shown here is derived from an EMBL/GenBank/DDBJ whole genome shotgun (WGS) entry which is preliminary data.</text>
</comment>
<protein>
    <submittedName>
        <fullName evidence="6">GntR family transcriptional regulator</fullName>
    </submittedName>
</protein>
<gene>
    <name evidence="6" type="ORF">EDD77_11330</name>
    <name evidence="5" type="ORF">QUW08_13495</name>
</gene>
<dbReference type="CDD" id="cd07377">
    <property type="entry name" value="WHTH_GntR"/>
    <property type="match status" value="1"/>
</dbReference>
<reference evidence="5 8" key="2">
    <citation type="submission" date="2023-06" db="EMBL/GenBank/DDBJ databases">
        <title>Identification and characterization of horizontal gene transfer across gut microbiota members of farm animals based on homology search.</title>
        <authorList>
            <person name="Schwarzerova J."/>
            <person name="Nykrynova M."/>
            <person name="Jureckova K."/>
            <person name="Cejkova D."/>
            <person name="Rychlik I."/>
        </authorList>
    </citation>
    <scope>NUCLEOTIDE SEQUENCE [LARGE SCALE GENOMIC DNA]</scope>
    <source>
        <strain evidence="5 8">ET340</strain>
    </source>
</reference>
<evidence type="ECO:0000256" key="1">
    <source>
        <dbReference type="ARBA" id="ARBA00023015"/>
    </source>
</evidence>
<dbReference type="Pfam" id="PF00392">
    <property type="entry name" value="GntR"/>
    <property type="match status" value="1"/>
</dbReference>
<dbReference type="InterPro" id="IPR036390">
    <property type="entry name" value="WH_DNA-bd_sf"/>
</dbReference>
<sequence>MEHIGTGLVSLQLREIIRAQIEEGIYPPGTAIPPENELAAQYDVNRLTVRTAIGALVYEGLLKRVQGKGVYVLGEKMNRDLDNLGGFTQTIRQKNAVPSTRILTKALRPAGNKYALVFGIQPEDSIYYIKRICYVSDEPVSLEEVFIPHYVVPKLEGIDLSVFSLYEVYDFYHVRPKQARQTLDLAVLEANDARLLGISCEQAVMLFECTSQDENGRVIEFSRNYTRGDKCNFTVHFQK</sequence>
<dbReference type="EMBL" id="SLUM01000013">
    <property type="protein sequence ID" value="TCL56372.1"/>
    <property type="molecule type" value="Genomic_DNA"/>
</dbReference>
<dbReference type="Gene3D" id="1.10.10.10">
    <property type="entry name" value="Winged helix-like DNA-binding domain superfamily/Winged helix DNA-binding domain"/>
    <property type="match status" value="1"/>
</dbReference>
<dbReference type="InterPro" id="IPR028978">
    <property type="entry name" value="Chorismate_lyase_/UTRA_dom_sf"/>
</dbReference>